<proteinExistence type="predicted"/>
<dbReference type="AlphaFoldDB" id="A0AAD1ELD2"/>
<organism evidence="2 3">
    <name type="scientific">Rathayibacter iranicus</name>
    <dbReference type="NCBI Taxonomy" id="59737"/>
    <lineage>
        <taxon>Bacteria</taxon>
        <taxon>Bacillati</taxon>
        <taxon>Actinomycetota</taxon>
        <taxon>Actinomycetes</taxon>
        <taxon>Micrococcales</taxon>
        <taxon>Microbacteriaceae</taxon>
        <taxon>Rathayibacter</taxon>
    </lineage>
</organism>
<accession>A0AAD1ELD2</accession>
<feature type="region of interest" description="Disordered" evidence="1">
    <location>
        <begin position="1"/>
        <end position="37"/>
    </location>
</feature>
<name>A0AAD1ELD2_9MICO</name>
<evidence type="ECO:0000313" key="3">
    <source>
        <dbReference type="Proteomes" id="UP000283946"/>
    </source>
</evidence>
<dbReference type="RefSeq" id="WP_104354085.1">
    <property type="nucleotide sequence ID" value="NZ_CP028130.1"/>
</dbReference>
<feature type="compositionally biased region" description="Pro residues" evidence="1">
    <location>
        <begin position="328"/>
        <end position="361"/>
    </location>
</feature>
<feature type="region of interest" description="Disordered" evidence="1">
    <location>
        <begin position="279"/>
        <end position="377"/>
    </location>
</feature>
<feature type="compositionally biased region" description="Low complexity" evidence="1">
    <location>
        <begin position="296"/>
        <end position="316"/>
    </location>
</feature>
<dbReference type="KEGG" id="ria:C7V51_02640"/>
<sequence length="377" mass="38288">MPTTDNDSHDTRRSRARPEPVSKRPSSRRSGPRQPWPAQALRRFRAVPLRTRLLAAGLVLVLAAGGAFAVSAHADSQDRPGAFAEQRSAADVLRGSLLSARNARSALADEISRTGQLVSTTEPLVAAGQDALDPVTYAAFVKAHQATSKVLAVASSSLADGVDSEIGPLSSLSDESTVGDIRELTDGLHGRAASADEMTVSARASIATLTSNATAESKAVDALANSAAGFTASVLAAHPEVQPEAIAAMKAIAIAVAPGVHAVEQLVALADALRPVLATPPSTSTPTPTPSPSMSPSPSEAPNAPEAPEAPAVEPTMDSAPVVEPAPDLQPPATTPPTDPQPPVAPAPEPTAQPEPTPTPEPSSLAPAPEPPASDGT</sequence>
<feature type="compositionally biased region" description="Pro residues" evidence="1">
    <location>
        <begin position="368"/>
        <end position="377"/>
    </location>
</feature>
<feature type="compositionally biased region" description="Basic and acidic residues" evidence="1">
    <location>
        <begin position="1"/>
        <end position="22"/>
    </location>
</feature>
<dbReference type="EMBL" id="CP028130">
    <property type="protein sequence ID" value="AZZ54898.1"/>
    <property type="molecule type" value="Genomic_DNA"/>
</dbReference>
<evidence type="ECO:0000256" key="1">
    <source>
        <dbReference type="SAM" id="MobiDB-lite"/>
    </source>
</evidence>
<dbReference type="Proteomes" id="UP000283946">
    <property type="component" value="Chromosome"/>
</dbReference>
<gene>
    <name evidence="2" type="ORF">C7V51_02640</name>
</gene>
<evidence type="ECO:0000313" key="2">
    <source>
        <dbReference type="EMBL" id="AZZ54898.1"/>
    </source>
</evidence>
<reference evidence="2 3" key="1">
    <citation type="submission" date="2018-03" db="EMBL/GenBank/DDBJ databases">
        <title>Bacteriophage NCPPB3778 and a type I-E CRISPR drive the evolution of the US Biological Select Agent, Rathayibacter toxicus.</title>
        <authorList>
            <person name="Davis E.W.II."/>
            <person name="Tabima J.F."/>
            <person name="Weisberg A.J."/>
            <person name="Dantas Lopes L."/>
            <person name="Wiseman M.S."/>
            <person name="Wiseman M.S."/>
            <person name="Pupko T."/>
            <person name="Belcher M.S."/>
            <person name="Sechler A.J."/>
            <person name="Tancos M.A."/>
            <person name="Schroeder B.K."/>
            <person name="Murray T.D."/>
            <person name="Luster D.G."/>
            <person name="Schneider W.L."/>
            <person name="Rogers E."/>
            <person name="Andreote F.D."/>
            <person name="Grunwald N.J."/>
            <person name="Putnam M.L."/>
            <person name="Chang J.H."/>
        </authorList>
    </citation>
    <scope>NUCLEOTIDE SEQUENCE [LARGE SCALE GENOMIC DNA]</scope>
    <source>
        <strain evidence="2 3">NCCPB 2253</strain>
    </source>
</reference>
<protein>
    <submittedName>
        <fullName evidence="2">Uncharacterized protein</fullName>
    </submittedName>
</protein>